<gene>
    <name evidence="4" type="primary">BnaA06g23830D</name>
    <name evidence="4" type="ORF">GSBRNA2T00000807001</name>
</gene>
<feature type="compositionally biased region" description="Polar residues" evidence="3">
    <location>
        <begin position="42"/>
        <end position="52"/>
    </location>
</feature>
<name>A0A078F617_BRANA</name>
<dbReference type="PaxDb" id="3708-A0A078F617"/>
<dbReference type="Gramene" id="CDY08841">
    <property type="protein sequence ID" value="CDY08841"/>
    <property type="gene ID" value="GSBRNA2T00000807001"/>
</dbReference>
<accession>A0A078F617</accession>
<dbReference type="EMBL" id="LK031989">
    <property type="protein sequence ID" value="CDY08841.1"/>
    <property type="molecule type" value="Genomic_DNA"/>
</dbReference>
<comment type="similarity">
    <text evidence="1">Belongs to the brassicaceae elicitor peptide family.</text>
</comment>
<keyword evidence="5" id="KW-1185">Reference proteome</keyword>
<evidence type="ECO:0000256" key="3">
    <source>
        <dbReference type="SAM" id="MobiDB-lite"/>
    </source>
</evidence>
<proteinExistence type="inferred from homology"/>
<feature type="region of interest" description="Disordered" evidence="3">
    <location>
        <begin position="39"/>
        <end position="63"/>
    </location>
</feature>
<dbReference type="STRING" id="3708.A0A078F617"/>
<evidence type="ECO:0000256" key="2">
    <source>
        <dbReference type="ARBA" id="ARBA00022821"/>
    </source>
</evidence>
<reference evidence="4 5" key="1">
    <citation type="journal article" date="2014" name="Science">
        <title>Plant genetics. Early allopolyploid evolution in the post-Neolithic Brassica napus oilseed genome.</title>
        <authorList>
            <person name="Chalhoub B."/>
            <person name="Denoeud F."/>
            <person name="Liu S."/>
            <person name="Parkin I.A."/>
            <person name="Tang H."/>
            <person name="Wang X."/>
            <person name="Chiquet J."/>
            <person name="Belcram H."/>
            <person name="Tong C."/>
            <person name="Samans B."/>
            <person name="Correa M."/>
            <person name="Da Silva C."/>
            <person name="Just J."/>
            <person name="Falentin C."/>
            <person name="Koh C.S."/>
            <person name="Le Clainche I."/>
            <person name="Bernard M."/>
            <person name="Bento P."/>
            <person name="Noel B."/>
            <person name="Labadie K."/>
            <person name="Alberti A."/>
            <person name="Charles M."/>
            <person name="Arnaud D."/>
            <person name="Guo H."/>
            <person name="Daviaud C."/>
            <person name="Alamery S."/>
            <person name="Jabbari K."/>
            <person name="Zhao M."/>
            <person name="Edger P.P."/>
            <person name="Chelaifa H."/>
            <person name="Tack D."/>
            <person name="Lassalle G."/>
            <person name="Mestiri I."/>
            <person name="Schnel N."/>
            <person name="Le Paslier M.C."/>
            <person name="Fan G."/>
            <person name="Renault V."/>
            <person name="Bayer P.E."/>
            <person name="Golicz A.A."/>
            <person name="Manoli S."/>
            <person name="Lee T.H."/>
            <person name="Thi V.H."/>
            <person name="Chalabi S."/>
            <person name="Hu Q."/>
            <person name="Fan C."/>
            <person name="Tollenaere R."/>
            <person name="Lu Y."/>
            <person name="Battail C."/>
            <person name="Shen J."/>
            <person name="Sidebottom C.H."/>
            <person name="Wang X."/>
            <person name="Canaguier A."/>
            <person name="Chauveau A."/>
            <person name="Berard A."/>
            <person name="Deniot G."/>
            <person name="Guan M."/>
            <person name="Liu Z."/>
            <person name="Sun F."/>
            <person name="Lim Y.P."/>
            <person name="Lyons E."/>
            <person name="Town C.D."/>
            <person name="Bancroft I."/>
            <person name="Wang X."/>
            <person name="Meng J."/>
            <person name="Ma J."/>
            <person name="Pires J.C."/>
            <person name="King G.J."/>
            <person name="Brunel D."/>
            <person name="Delourme R."/>
            <person name="Renard M."/>
            <person name="Aury J.M."/>
            <person name="Adams K.L."/>
            <person name="Batley J."/>
            <person name="Snowdon R.J."/>
            <person name="Tost J."/>
            <person name="Edwards D."/>
            <person name="Zhou Y."/>
            <person name="Hua W."/>
            <person name="Sharpe A.G."/>
            <person name="Paterson A.H."/>
            <person name="Guan C."/>
            <person name="Wincker P."/>
        </authorList>
    </citation>
    <scope>NUCLEOTIDE SEQUENCE [LARGE SCALE GENOMIC DNA]</scope>
    <source>
        <strain evidence="5">cv. Darmor-bzh</strain>
    </source>
</reference>
<evidence type="ECO:0000313" key="4">
    <source>
        <dbReference type="EMBL" id="CDY08841.1"/>
    </source>
</evidence>
<dbReference type="AlphaFoldDB" id="A0A078F617"/>
<dbReference type="KEGG" id="bna:106351900"/>
<dbReference type="OMA" id="TYLWVPF"/>
<dbReference type="Pfam" id="PF17232">
    <property type="entry name" value="Pep1_7"/>
    <property type="match status" value="1"/>
</dbReference>
<feature type="region of interest" description="Disordered" evidence="3">
    <location>
        <begin position="86"/>
        <end position="108"/>
    </location>
</feature>
<evidence type="ECO:0000256" key="1">
    <source>
        <dbReference type="ARBA" id="ARBA00011021"/>
    </source>
</evidence>
<dbReference type="Proteomes" id="UP000028999">
    <property type="component" value="Unassembled WGS sequence"/>
</dbReference>
<dbReference type="InterPro" id="IPR035176">
    <property type="entry name" value="PEP"/>
</dbReference>
<sequence>MEKVERQSEEASYLWLPFHFLNQTIKAILRCLGILHHDPPTVTKTSSDSAPLNQPEEEEEEDVVMEDNVVVATMGSKNGIIITSRGTKVNAKRKEKAKVSSGRPGKHH</sequence>
<keyword evidence="2" id="KW-0611">Plant defense</keyword>
<evidence type="ECO:0000313" key="5">
    <source>
        <dbReference type="Proteomes" id="UP000028999"/>
    </source>
</evidence>
<protein>
    <submittedName>
        <fullName evidence="4">BnaA06g23830D protein</fullName>
    </submittedName>
</protein>
<dbReference type="GO" id="GO:0045087">
    <property type="term" value="P:innate immune response"/>
    <property type="evidence" value="ECO:0007669"/>
    <property type="project" value="InterPro"/>
</dbReference>
<dbReference type="OrthoDB" id="1085829at2759"/>
<organism evidence="4 5">
    <name type="scientific">Brassica napus</name>
    <name type="common">Rape</name>
    <dbReference type="NCBI Taxonomy" id="3708"/>
    <lineage>
        <taxon>Eukaryota</taxon>
        <taxon>Viridiplantae</taxon>
        <taxon>Streptophyta</taxon>
        <taxon>Embryophyta</taxon>
        <taxon>Tracheophyta</taxon>
        <taxon>Spermatophyta</taxon>
        <taxon>Magnoliopsida</taxon>
        <taxon>eudicotyledons</taxon>
        <taxon>Gunneridae</taxon>
        <taxon>Pentapetalae</taxon>
        <taxon>rosids</taxon>
        <taxon>malvids</taxon>
        <taxon>Brassicales</taxon>
        <taxon>Brassicaceae</taxon>
        <taxon>Brassiceae</taxon>
        <taxon>Brassica</taxon>
    </lineage>
</organism>